<dbReference type="Gene3D" id="3.60.21.10">
    <property type="match status" value="1"/>
</dbReference>
<dbReference type="AlphaFoldDB" id="A0A0D8BK70"/>
<name>A0A0D8BK70_9ACTN</name>
<proteinExistence type="predicted"/>
<gene>
    <name evidence="3" type="ORF">FF36_01137</name>
</gene>
<dbReference type="PANTHER" id="PTHR31302">
    <property type="entry name" value="TRANSMEMBRANE PROTEIN WITH METALLOPHOSPHOESTERASE DOMAIN-RELATED"/>
    <property type="match status" value="1"/>
</dbReference>
<dbReference type="InterPro" id="IPR004843">
    <property type="entry name" value="Calcineurin-like_PHP"/>
</dbReference>
<evidence type="ECO:0000256" key="1">
    <source>
        <dbReference type="SAM" id="Phobius"/>
    </source>
</evidence>
<dbReference type="Proteomes" id="UP000032545">
    <property type="component" value="Unassembled WGS sequence"/>
</dbReference>
<feature type="transmembrane region" description="Helical" evidence="1">
    <location>
        <begin position="20"/>
        <end position="39"/>
    </location>
</feature>
<keyword evidence="4" id="KW-1185">Reference proteome</keyword>
<evidence type="ECO:0000313" key="4">
    <source>
        <dbReference type="Proteomes" id="UP000032545"/>
    </source>
</evidence>
<dbReference type="EMBL" id="JYFN01000006">
    <property type="protein sequence ID" value="KJE24409.1"/>
    <property type="molecule type" value="Genomic_DNA"/>
</dbReference>
<reference evidence="3 4" key="2">
    <citation type="journal article" date="2016" name="Genome Announc.">
        <title>Permanent Draft Genome Sequences for Two Variants of Frankia sp. Strain CpI1, the First Frankia Strain Isolated from Root Nodules of Comptonia peregrina.</title>
        <authorList>
            <person name="Oshone R."/>
            <person name="Hurst S.G.IV."/>
            <person name="Abebe-Akele F."/>
            <person name="Simpson S."/>
            <person name="Morris K."/>
            <person name="Thomas W.K."/>
            <person name="Tisa L.S."/>
        </authorList>
    </citation>
    <scope>NUCLEOTIDE SEQUENCE [LARGE SCALE GENOMIC DNA]</scope>
    <source>
        <strain evidence="4">CpI1-S</strain>
    </source>
</reference>
<dbReference type="SUPFAM" id="SSF56300">
    <property type="entry name" value="Metallo-dependent phosphatases"/>
    <property type="match status" value="1"/>
</dbReference>
<feature type="domain" description="Calcineurin-like phosphoesterase" evidence="2">
    <location>
        <begin position="62"/>
        <end position="247"/>
    </location>
</feature>
<evidence type="ECO:0000313" key="3">
    <source>
        <dbReference type="EMBL" id="KJE24409.1"/>
    </source>
</evidence>
<dbReference type="GO" id="GO:0008758">
    <property type="term" value="F:UDP-2,3-diacylglucosamine hydrolase activity"/>
    <property type="evidence" value="ECO:0007669"/>
    <property type="project" value="TreeGrafter"/>
</dbReference>
<dbReference type="PATRIC" id="fig|1502723.3.peg.4917"/>
<protein>
    <submittedName>
        <fullName evidence="3">Putative phosphohydrolase</fullName>
    </submittedName>
</protein>
<dbReference type="InterPro" id="IPR029052">
    <property type="entry name" value="Metallo-depent_PP-like"/>
</dbReference>
<reference evidence="4" key="1">
    <citation type="submission" date="2015-02" db="EMBL/GenBank/DDBJ databases">
        <title>Draft Genome of Frankia sp. CpI1-S.</title>
        <authorList>
            <person name="Oshone R.T."/>
            <person name="Ngom M."/>
            <person name="Ghodhbane-Gtari F."/>
            <person name="Gtari M."/>
            <person name="Morris K."/>
            <person name="Thomas K."/>
            <person name="Sen A."/>
            <person name="Tisa L.S."/>
        </authorList>
    </citation>
    <scope>NUCLEOTIDE SEQUENCE [LARGE SCALE GENOMIC DNA]</scope>
    <source>
        <strain evidence="4">CpI1-S</strain>
    </source>
</reference>
<evidence type="ECO:0000259" key="2">
    <source>
        <dbReference type="Pfam" id="PF00149"/>
    </source>
</evidence>
<dbReference type="PANTHER" id="PTHR31302:SF20">
    <property type="entry name" value="CONSERVED PROTEIN"/>
    <property type="match status" value="1"/>
</dbReference>
<sequence>MAGVGAGVGAPRRRVARGAAGLAASVAVVGAGALAYGSLYERNAYTLRRLSIPALAAGSRPLRVLHLSDLHVTARQRDKLAWLAELARLLPDLVALTGDVLCAEDAREPLLTALAPLYSFPGVFVPGNNDYFVPTLRSPHRYLRGDAPAEPSGVPLDWAGLAKDLTAASGWTELTNTRAVLAAGGRRIDVRGVDDARLRRDRPDLVAGPAEPGTQLALGLSHTPEPRVLDAFTADGVGLILSGHTHGGQIRLPGIGALVSNCGLDRSRVRGLSRHATAAGASWLHVSPGLGTSPFAPVRLGCRPEATLLCLTAVPSA</sequence>
<keyword evidence="1" id="KW-0812">Transmembrane</keyword>
<keyword evidence="1" id="KW-0472">Membrane</keyword>
<keyword evidence="3" id="KW-0378">Hydrolase</keyword>
<dbReference type="GO" id="GO:0016020">
    <property type="term" value="C:membrane"/>
    <property type="evidence" value="ECO:0007669"/>
    <property type="project" value="GOC"/>
</dbReference>
<dbReference type="Pfam" id="PF00149">
    <property type="entry name" value="Metallophos"/>
    <property type="match status" value="1"/>
</dbReference>
<comment type="caution">
    <text evidence="3">The sequence shown here is derived from an EMBL/GenBank/DDBJ whole genome shotgun (WGS) entry which is preliminary data.</text>
</comment>
<dbReference type="InterPro" id="IPR051158">
    <property type="entry name" value="Metallophosphoesterase_sf"/>
</dbReference>
<keyword evidence="1" id="KW-1133">Transmembrane helix</keyword>
<dbReference type="GO" id="GO:0009245">
    <property type="term" value="P:lipid A biosynthetic process"/>
    <property type="evidence" value="ECO:0007669"/>
    <property type="project" value="TreeGrafter"/>
</dbReference>
<organism evidence="3 4">
    <name type="scientific">Frankia torreyi</name>
    <dbReference type="NCBI Taxonomy" id="1856"/>
    <lineage>
        <taxon>Bacteria</taxon>
        <taxon>Bacillati</taxon>
        <taxon>Actinomycetota</taxon>
        <taxon>Actinomycetes</taxon>
        <taxon>Frankiales</taxon>
        <taxon>Frankiaceae</taxon>
        <taxon>Frankia</taxon>
    </lineage>
</organism>
<accession>A0A0D8BK70</accession>